<evidence type="ECO:0000313" key="2">
    <source>
        <dbReference type="Proteomes" id="UP000199643"/>
    </source>
</evidence>
<sequence length="278" mass="31910">MMQKHRIRNGIQIKKLYLLNKLHLMKKIFLAFLLICTNYLVNAQDQTLDKKYRPVVTSFIKVVKSGNIEKLSSKIKYPLNRTYPIPPIKNKQEFVKRYKEVFDDNLTKKIINSKVETDWDAVGWRGIMLLNGELWLDTDGKLIAVNHQSRLEAKEQARLINVDKNSLHSSISNFAQPVLVFETAQYRIRIDDLGNNNYRYASWPIKSKMSDKPKLILTNGKFTPDGSGGNHNYQFKSGDNLYTCFIIVIGEKDAPPAQLVISKAGKEILSQPAKKINL</sequence>
<dbReference type="EMBL" id="FNCH01000017">
    <property type="protein sequence ID" value="SDH12541.1"/>
    <property type="molecule type" value="Genomic_DNA"/>
</dbReference>
<evidence type="ECO:0000313" key="1">
    <source>
        <dbReference type="EMBL" id="SDH12541.1"/>
    </source>
</evidence>
<reference evidence="2" key="1">
    <citation type="submission" date="2016-10" db="EMBL/GenBank/DDBJ databases">
        <authorList>
            <person name="Varghese N."/>
            <person name="Submissions S."/>
        </authorList>
    </citation>
    <scope>NUCLEOTIDE SEQUENCE [LARGE SCALE GENOMIC DNA]</scope>
    <source>
        <strain evidence="2">DSM 17933</strain>
    </source>
</reference>
<protein>
    <submittedName>
        <fullName evidence="1">Uncharacterized protein</fullName>
    </submittedName>
</protein>
<organism evidence="1 2">
    <name type="scientific">Pedobacter terrae</name>
    <dbReference type="NCBI Taxonomy" id="405671"/>
    <lineage>
        <taxon>Bacteria</taxon>
        <taxon>Pseudomonadati</taxon>
        <taxon>Bacteroidota</taxon>
        <taxon>Sphingobacteriia</taxon>
        <taxon>Sphingobacteriales</taxon>
        <taxon>Sphingobacteriaceae</taxon>
        <taxon>Pedobacter</taxon>
    </lineage>
</organism>
<proteinExistence type="predicted"/>
<dbReference type="Proteomes" id="UP000199643">
    <property type="component" value="Unassembled WGS sequence"/>
</dbReference>
<gene>
    <name evidence="1" type="ORF">SAMN05421827_11735</name>
</gene>
<dbReference type="AlphaFoldDB" id="A0A1G7ZV35"/>
<keyword evidence="2" id="KW-1185">Reference proteome</keyword>
<name>A0A1G7ZV35_9SPHI</name>
<accession>A0A1G7ZV35</accession>
<dbReference type="STRING" id="405671.SAMN05421827_11735"/>